<accession>A0A3P6UDC4</accession>
<evidence type="ECO:0000313" key="2">
    <source>
        <dbReference type="EMBL" id="VDK75131.1"/>
    </source>
</evidence>
<organism evidence="2 3">
    <name type="scientific">Litomosoides sigmodontis</name>
    <name type="common">Filarial nematode worm</name>
    <dbReference type="NCBI Taxonomy" id="42156"/>
    <lineage>
        <taxon>Eukaryota</taxon>
        <taxon>Metazoa</taxon>
        <taxon>Ecdysozoa</taxon>
        <taxon>Nematoda</taxon>
        <taxon>Chromadorea</taxon>
        <taxon>Rhabditida</taxon>
        <taxon>Spirurina</taxon>
        <taxon>Spiruromorpha</taxon>
        <taxon>Filarioidea</taxon>
        <taxon>Onchocercidae</taxon>
        <taxon>Litomosoides</taxon>
    </lineage>
</organism>
<feature type="chain" id="PRO_5017935794" evidence="1">
    <location>
        <begin position="31"/>
        <end position="151"/>
    </location>
</feature>
<sequence length="151" mass="17032">MRMVVAPNMCSKKIFLLLTSFFILPPNLRANNTTENTQEDPIQDGDINVEDAVSRNESPLETLARINKANLIALETFGELNQFWGNVNRIFLPLAERVELGLLSLLRVFFPHIFGDLNPSDIAIDKVTHPPDKSNSLIKKVFASLLDSRRN</sequence>
<dbReference type="OrthoDB" id="5793786at2759"/>
<protein>
    <submittedName>
        <fullName evidence="2">Uncharacterized protein</fullName>
    </submittedName>
</protein>
<dbReference type="AlphaFoldDB" id="A0A3P6UDC4"/>
<evidence type="ECO:0000256" key="1">
    <source>
        <dbReference type="SAM" id="SignalP"/>
    </source>
</evidence>
<gene>
    <name evidence="2" type="ORF">NLS_LOCUS2767</name>
</gene>
<feature type="signal peptide" evidence="1">
    <location>
        <begin position="1"/>
        <end position="30"/>
    </location>
</feature>
<name>A0A3P6UDC4_LITSI</name>
<keyword evidence="3" id="KW-1185">Reference proteome</keyword>
<proteinExistence type="predicted"/>
<dbReference type="Proteomes" id="UP000277928">
    <property type="component" value="Unassembled WGS sequence"/>
</dbReference>
<evidence type="ECO:0000313" key="3">
    <source>
        <dbReference type="Proteomes" id="UP000277928"/>
    </source>
</evidence>
<dbReference type="EMBL" id="UYRX01000134">
    <property type="protein sequence ID" value="VDK75131.1"/>
    <property type="molecule type" value="Genomic_DNA"/>
</dbReference>
<keyword evidence="1" id="KW-0732">Signal</keyword>
<reference evidence="2 3" key="1">
    <citation type="submission" date="2018-08" db="EMBL/GenBank/DDBJ databases">
        <authorList>
            <person name="Laetsch R D."/>
            <person name="Stevens L."/>
            <person name="Kumar S."/>
            <person name="Blaxter L. M."/>
        </authorList>
    </citation>
    <scope>NUCLEOTIDE SEQUENCE [LARGE SCALE GENOMIC DNA]</scope>
</reference>